<evidence type="ECO:0000256" key="3">
    <source>
        <dbReference type="SAM" id="SignalP"/>
    </source>
</evidence>
<feature type="signal peptide" evidence="3">
    <location>
        <begin position="1"/>
        <end position="28"/>
    </location>
</feature>
<dbReference type="PROSITE" id="PS51257">
    <property type="entry name" value="PROKAR_LIPOPROTEIN"/>
    <property type="match status" value="1"/>
</dbReference>
<evidence type="ECO:0000256" key="1">
    <source>
        <dbReference type="PROSITE-ProRule" id="PRU00339"/>
    </source>
</evidence>
<organism evidence="4 5">
    <name type="scientific">Herbaspirillum frisingense</name>
    <dbReference type="NCBI Taxonomy" id="92645"/>
    <lineage>
        <taxon>Bacteria</taxon>
        <taxon>Pseudomonadati</taxon>
        <taxon>Pseudomonadota</taxon>
        <taxon>Betaproteobacteria</taxon>
        <taxon>Burkholderiales</taxon>
        <taxon>Oxalobacteraceae</taxon>
        <taxon>Herbaspirillum</taxon>
    </lineage>
</organism>
<dbReference type="Proteomes" id="UP001260715">
    <property type="component" value="Unassembled WGS sequence"/>
</dbReference>
<dbReference type="SUPFAM" id="SSF48452">
    <property type="entry name" value="TPR-like"/>
    <property type="match status" value="1"/>
</dbReference>
<gene>
    <name evidence="4" type="ORF">J2W50_002906</name>
</gene>
<accession>A0ABU1PFI4</accession>
<keyword evidence="4" id="KW-0645">Protease</keyword>
<dbReference type="GO" id="GO:0008233">
    <property type="term" value="F:peptidase activity"/>
    <property type="evidence" value="ECO:0007669"/>
    <property type="project" value="UniProtKB-KW"/>
</dbReference>
<evidence type="ECO:0000313" key="4">
    <source>
        <dbReference type="EMBL" id="MDR6584696.1"/>
    </source>
</evidence>
<sequence length="202" mass="21369">MHARKRRIDRLIPALLTLALMMTGCANSDSRQGAEAEAKSSLESSVEKVEAALVEGRTDDAVKMLKTLASRFPADKAPWLRIAQIRFDAGDYSDAIINAQEAIKRDPSEKGANSILTLSSLRLATKSLADLRSQNALNGSIKTDAQALTRTLREITGEAPVSVPGKPAAAAPPRGKTVRKTAPAPASDVGSGSGPNPFINLK</sequence>
<feature type="repeat" description="TPR" evidence="1">
    <location>
        <begin position="76"/>
        <end position="109"/>
    </location>
</feature>
<keyword evidence="1" id="KW-0802">TPR repeat</keyword>
<dbReference type="EMBL" id="JAVDSJ010000003">
    <property type="protein sequence ID" value="MDR6584696.1"/>
    <property type="molecule type" value="Genomic_DNA"/>
</dbReference>
<feature type="compositionally biased region" description="Low complexity" evidence="2">
    <location>
        <begin position="159"/>
        <end position="173"/>
    </location>
</feature>
<keyword evidence="4" id="KW-0378">Hydrolase</keyword>
<reference evidence="4 5" key="1">
    <citation type="submission" date="2023-07" db="EMBL/GenBank/DDBJ databases">
        <title>Sorghum-associated microbial communities from plants grown in Nebraska, USA.</title>
        <authorList>
            <person name="Schachtman D."/>
        </authorList>
    </citation>
    <scope>NUCLEOTIDE SEQUENCE [LARGE SCALE GENOMIC DNA]</scope>
    <source>
        <strain evidence="4 5">596</strain>
    </source>
</reference>
<feature type="region of interest" description="Disordered" evidence="2">
    <location>
        <begin position="158"/>
        <end position="202"/>
    </location>
</feature>
<dbReference type="PROSITE" id="PS50005">
    <property type="entry name" value="TPR"/>
    <property type="match status" value="1"/>
</dbReference>
<evidence type="ECO:0000313" key="5">
    <source>
        <dbReference type="Proteomes" id="UP001260715"/>
    </source>
</evidence>
<keyword evidence="3" id="KW-0732">Signal</keyword>
<dbReference type="GO" id="GO:0006508">
    <property type="term" value="P:proteolysis"/>
    <property type="evidence" value="ECO:0007669"/>
    <property type="project" value="UniProtKB-KW"/>
</dbReference>
<dbReference type="InterPro" id="IPR019734">
    <property type="entry name" value="TPR_rpt"/>
</dbReference>
<dbReference type="RefSeq" id="WP_102663498.1">
    <property type="nucleotide sequence ID" value="NZ_JAVDSJ010000003.1"/>
</dbReference>
<comment type="caution">
    <text evidence="4">The sequence shown here is derived from an EMBL/GenBank/DDBJ whole genome shotgun (WGS) entry which is preliminary data.</text>
</comment>
<evidence type="ECO:0000256" key="2">
    <source>
        <dbReference type="SAM" id="MobiDB-lite"/>
    </source>
</evidence>
<dbReference type="Gene3D" id="1.25.40.10">
    <property type="entry name" value="Tetratricopeptide repeat domain"/>
    <property type="match status" value="1"/>
</dbReference>
<proteinExistence type="predicted"/>
<name>A0ABU1PFI4_9BURK</name>
<feature type="chain" id="PRO_5046904094" evidence="3">
    <location>
        <begin position="29"/>
        <end position="202"/>
    </location>
</feature>
<keyword evidence="5" id="KW-1185">Reference proteome</keyword>
<dbReference type="InterPro" id="IPR011990">
    <property type="entry name" value="TPR-like_helical_dom_sf"/>
</dbReference>
<protein>
    <submittedName>
        <fullName evidence="4">Zn-dependent protease</fullName>
    </submittedName>
</protein>
<dbReference type="Pfam" id="PF14559">
    <property type="entry name" value="TPR_19"/>
    <property type="match status" value="1"/>
</dbReference>